<dbReference type="Proteomes" id="UP000681317">
    <property type="component" value="Chromosome"/>
</dbReference>
<proteinExistence type="predicted"/>
<organism evidence="3 4">
    <name type="scientific">Noviluteimonas caseinilytica</name>
    <dbReference type="NCBI Taxonomy" id="2675101"/>
    <lineage>
        <taxon>Bacteria</taxon>
        <taxon>Pseudomonadati</taxon>
        <taxon>Pseudomonadota</taxon>
        <taxon>Gammaproteobacteria</taxon>
        <taxon>Lysobacterales</taxon>
        <taxon>Lysobacteraceae</taxon>
        <taxon>Noviluteimonas</taxon>
    </lineage>
</organism>
<keyword evidence="4" id="KW-1185">Reference proteome</keyword>
<feature type="signal peptide" evidence="1">
    <location>
        <begin position="1"/>
        <end position="26"/>
    </location>
</feature>
<feature type="chain" id="PRO_5045273685" description="Spore coat protein U/FanG domain-containing protein" evidence="1">
    <location>
        <begin position="27"/>
        <end position="165"/>
    </location>
</feature>
<evidence type="ECO:0000313" key="4">
    <source>
        <dbReference type="Proteomes" id="UP000681317"/>
    </source>
</evidence>
<dbReference type="PANTHER" id="PTHR37089:SF3">
    <property type="entry name" value="EXPORTED PROTEIN"/>
    <property type="match status" value="1"/>
</dbReference>
<dbReference type="RefSeq" id="WP_213434451.1">
    <property type="nucleotide sequence ID" value="NZ_AP024545.1"/>
</dbReference>
<dbReference type="Pfam" id="PF05229">
    <property type="entry name" value="SCPU"/>
    <property type="match status" value="1"/>
</dbReference>
<name>A0ABN6FX65_9GAMM</name>
<evidence type="ECO:0000259" key="2">
    <source>
        <dbReference type="Pfam" id="PF05229"/>
    </source>
</evidence>
<keyword evidence="1" id="KW-0732">Signal</keyword>
<dbReference type="SMART" id="SM00972">
    <property type="entry name" value="SCPU"/>
    <property type="match status" value="1"/>
</dbReference>
<dbReference type="EMBL" id="AP024545">
    <property type="protein sequence ID" value="BCT93540.1"/>
    <property type="molecule type" value="Genomic_DNA"/>
</dbReference>
<evidence type="ECO:0000256" key="1">
    <source>
        <dbReference type="SAM" id="SignalP"/>
    </source>
</evidence>
<dbReference type="InterPro" id="IPR053167">
    <property type="entry name" value="Spore_coat_component"/>
</dbReference>
<dbReference type="PANTHER" id="PTHR37089">
    <property type="entry name" value="PROTEIN U-RELATED"/>
    <property type="match status" value="1"/>
</dbReference>
<feature type="domain" description="Spore coat protein U/FanG" evidence="2">
    <location>
        <begin position="24"/>
        <end position="162"/>
    </location>
</feature>
<evidence type="ECO:0000313" key="3">
    <source>
        <dbReference type="EMBL" id="BCT93540.1"/>
    </source>
</evidence>
<reference evidence="3 4" key="1">
    <citation type="submission" date="2021-03" db="EMBL/GenBank/DDBJ databases">
        <title>Complete Genome Sequences of Two Lysobacter Strains Isolated from Sea Water (Lysobacter caseinilyticus) and Soil (Lysobacter helvus) in South Korea.</title>
        <authorList>
            <person name="Watanabe Y."/>
            <person name="Arakawa K."/>
        </authorList>
    </citation>
    <scope>NUCLEOTIDE SEQUENCE [LARGE SCALE GENOMIC DNA]</scope>
    <source>
        <strain evidence="3 4">KVB24</strain>
    </source>
</reference>
<dbReference type="InterPro" id="IPR007893">
    <property type="entry name" value="Spore_coat_U/FanG"/>
</dbReference>
<protein>
    <recommendedName>
        <fullName evidence="2">Spore coat protein U/FanG domain-containing protein</fullName>
    </recommendedName>
</protein>
<sequence>MKRPLATWLLFAIALAWFGFAPSAQAQTCTITTTAVAFGVYDPQATGALDGTGSVRLDCSNYGTVNVALDDGGATSYPARRMTTPSGPDLLGYQLYTDNARSIVWGDGATAATDTVNCFIGISSDGCVSTLFSLRATRTIYGRIPALQNVGIGNYSDTVRLTITF</sequence>
<accession>A0ABN6FX65</accession>
<gene>
    <name evidence="3" type="ORF">LYSCAS_25640</name>
</gene>